<dbReference type="SUPFAM" id="SSF53774">
    <property type="entry name" value="Glutaminase/Asparaginase"/>
    <property type="match status" value="1"/>
</dbReference>
<keyword evidence="2" id="KW-1185">Reference proteome</keyword>
<dbReference type="Gene3D" id="3.40.50.1170">
    <property type="entry name" value="L-asparaginase, N-terminal domain"/>
    <property type="match status" value="1"/>
</dbReference>
<reference evidence="3" key="1">
    <citation type="submission" date="2025-08" db="UniProtKB">
        <authorList>
            <consortium name="RefSeq"/>
        </authorList>
    </citation>
    <scope>IDENTIFICATION</scope>
</reference>
<name>A0ABM0JSJ8_APLCA</name>
<dbReference type="Proteomes" id="UP000694888">
    <property type="component" value="Unplaced"/>
</dbReference>
<dbReference type="InterPro" id="IPR006034">
    <property type="entry name" value="Asparaginase/glutaminase-like"/>
</dbReference>
<accession>A0ABM0JSJ8</accession>
<dbReference type="GeneID" id="101853170"/>
<feature type="domain" description="L-asparaginase N-terminal" evidence="1">
    <location>
        <begin position="9"/>
        <end position="170"/>
    </location>
</feature>
<protein>
    <submittedName>
        <fullName evidence="3">Uncharacterized protein LOC101853170 isoform X1</fullName>
    </submittedName>
</protein>
<proteinExistence type="predicted"/>
<dbReference type="PROSITE" id="PS51732">
    <property type="entry name" value="ASN_GLN_ASE_3"/>
    <property type="match status" value="1"/>
</dbReference>
<dbReference type="PIRSF" id="PIRSF001220">
    <property type="entry name" value="L-ASNase_gatD"/>
    <property type="match status" value="1"/>
</dbReference>
<dbReference type="PRINTS" id="PR00139">
    <property type="entry name" value="ASNGLNASE"/>
</dbReference>
<dbReference type="Pfam" id="PF00710">
    <property type="entry name" value="Asparaginase"/>
    <property type="match status" value="1"/>
</dbReference>
<evidence type="ECO:0000259" key="1">
    <source>
        <dbReference type="Pfam" id="PF00710"/>
    </source>
</evidence>
<evidence type="ECO:0000313" key="3">
    <source>
        <dbReference type="RefSeq" id="XP_005100516.1"/>
    </source>
</evidence>
<dbReference type="PIRSF" id="PIRSF500176">
    <property type="entry name" value="L_ASNase"/>
    <property type="match status" value="1"/>
</dbReference>
<dbReference type="RefSeq" id="XP_005100516.1">
    <property type="nucleotide sequence ID" value="XM_005100459.3"/>
</dbReference>
<dbReference type="InterPro" id="IPR037152">
    <property type="entry name" value="L-asparaginase_N_sf"/>
</dbReference>
<sequence length="186" mass="20103">MSKPIKDTLILQTGGTIDKIYPQQPGAYGFEIGQPAMENIMSRISPGFPFLFETVCTKDSQEITDADREDILRFVVEGDQQLILITHGTDTMCETARYLVRAGVGQGSNFGPGVGEKVVAITGAFKPECMKDTDADFNVGFALGFLQASSAPGVYVVMNGCAIPGAHAIRNQNGKFVDDRDVLSRF</sequence>
<organism evidence="2 3">
    <name type="scientific">Aplysia californica</name>
    <name type="common">California sea hare</name>
    <dbReference type="NCBI Taxonomy" id="6500"/>
    <lineage>
        <taxon>Eukaryota</taxon>
        <taxon>Metazoa</taxon>
        <taxon>Spiralia</taxon>
        <taxon>Lophotrochozoa</taxon>
        <taxon>Mollusca</taxon>
        <taxon>Gastropoda</taxon>
        <taxon>Heterobranchia</taxon>
        <taxon>Euthyneura</taxon>
        <taxon>Tectipleura</taxon>
        <taxon>Aplysiida</taxon>
        <taxon>Aplysioidea</taxon>
        <taxon>Aplysiidae</taxon>
        <taxon>Aplysia</taxon>
    </lineage>
</organism>
<gene>
    <name evidence="3" type="primary">LOC101853170</name>
</gene>
<dbReference type="InterPro" id="IPR036152">
    <property type="entry name" value="Asp/glu_Ase-like_sf"/>
</dbReference>
<evidence type="ECO:0000313" key="2">
    <source>
        <dbReference type="Proteomes" id="UP000694888"/>
    </source>
</evidence>
<dbReference type="InterPro" id="IPR027474">
    <property type="entry name" value="L-asparaginase_N"/>
</dbReference>